<accession>A0A8H6KF35</accession>
<reference evidence="3" key="1">
    <citation type="journal article" date="2020" name="Phytopathology">
        <title>Genome Sequence Resources of Colletotrichum truncatum, C. plurivorum, C. musicola, and C. sojae: Four Species Pathogenic to Soybean (Glycine max).</title>
        <authorList>
            <person name="Rogerio F."/>
            <person name="Boufleur T.R."/>
            <person name="Ciampi-Guillardi M."/>
            <person name="Sukno S.A."/>
            <person name="Thon M.R."/>
            <person name="Massola Junior N.S."/>
            <person name="Baroncelli R."/>
        </authorList>
    </citation>
    <scope>NUCLEOTIDE SEQUENCE</scope>
    <source>
        <strain evidence="3">LFN0074</strain>
    </source>
</reference>
<dbReference type="Proteomes" id="UP000639643">
    <property type="component" value="Unassembled WGS sequence"/>
</dbReference>
<dbReference type="GO" id="GO:0016853">
    <property type="term" value="F:isomerase activity"/>
    <property type="evidence" value="ECO:0007669"/>
    <property type="project" value="UniProtKB-KW"/>
</dbReference>
<evidence type="ECO:0000259" key="2">
    <source>
        <dbReference type="Pfam" id="PF22664"/>
    </source>
</evidence>
<dbReference type="EMBL" id="WIGM01000291">
    <property type="protein sequence ID" value="KAF6830170.1"/>
    <property type="molecule type" value="Genomic_DNA"/>
</dbReference>
<dbReference type="InterPro" id="IPR050317">
    <property type="entry name" value="Plant_Fungal_Acyltransferase"/>
</dbReference>
<proteinExistence type="predicted"/>
<dbReference type="Pfam" id="PF22664">
    <property type="entry name" value="TRI-like_N"/>
    <property type="match status" value="1"/>
</dbReference>
<feature type="domain" description="Trichothecene 3-O-acetyltransferase-like N-terminal" evidence="2">
    <location>
        <begin position="59"/>
        <end position="204"/>
    </location>
</feature>
<keyword evidence="3" id="KW-0413">Isomerase</keyword>
<evidence type="ECO:0000313" key="3">
    <source>
        <dbReference type="EMBL" id="KAF6830170.1"/>
    </source>
</evidence>
<dbReference type="InterPro" id="IPR023213">
    <property type="entry name" value="CAT-like_dom_sf"/>
</dbReference>
<protein>
    <submittedName>
        <fullName evidence="3">Enoyl- hydratase isomerase family</fullName>
    </submittedName>
</protein>
<dbReference type="Gene3D" id="3.30.559.10">
    <property type="entry name" value="Chloramphenicol acetyltransferase-like domain"/>
    <property type="match status" value="2"/>
</dbReference>
<comment type="caution">
    <text evidence="3">The sequence shown here is derived from an EMBL/GenBank/DDBJ whole genome shotgun (WGS) entry which is preliminary data.</text>
</comment>
<gene>
    <name evidence="3" type="ORF">CMUS01_07856</name>
</gene>
<name>A0A8H6KF35_9PEZI</name>
<dbReference type="GO" id="GO:0044550">
    <property type="term" value="P:secondary metabolite biosynthetic process"/>
    <property type="evidence" value="ECO:0007669"/>
    <property type="project" value="TreeGrafter"/>
</dbReference>
<sequence length="512" mass="56593">MAPAVTEVPLVSEIKPLPGKVDSITTVTEVPPSRPELCLTPPLLPLEQIGPKGWVRTLYHFELPDDYDIDYLTNTLKVSLKAFKDRVPIAGCEVVPLESSKQAGLLQFRHYGDEIDDFVAKDLRGDVSFPTFSELKALGFPCSALEPDIVCRRGLGGEWPKPGERMNVLWFQANFIRGGLLLNMLYMHAYADGTTAYKFTELLAEEVRRAQGIAIDSPADVPVEDRAKVMKSTGVNPGRPEDHPEYVELPFVPPGLPPKLTSPIHHGHVFYFSPEALAALKEEASPANAKLFKGREGLPAFVTTNDAVTALVWRATQRAQQGATIRSLAEDPTHSPSIISVALDARRRAGVPMHKHTIGNLLGFAAPILDIREVISLEDEVSIADLAIAIRLAVNKTEGTYLDDLNALVERLEDVNRLAAVMFLDMPGNHMMQSSWREFPYYDIQWGPAFGDKMLAIRPPSVGVCHSMQIVLPDREPRRGGIEMFVGVENPAMERLLSDPLWRKYAQAPDGL</sequence>
<organism evidence="3 4">
    <name type="scientific">Colletotrichum musicola</name>
    <dbReference type="NCBI Taxonomy" id="2175873"/>
    <lineage>
        <taxon>Eukaryota</taxon>
        <taxon>Fungi</taxon>
        <taxon>Dikarya</taxon>
        <taxon>Ascomycota</taxon>
        <taxon>Pezizomycotina</taxon>
        <taxon>Sordariomycetes</taxon>
        <taxon>Hypocreomycetidae</taxon>
        <taxon>Glomerellales</taxon>
        <taxon>Glomerellaceae</taxon>
        <taxon>Colletotrichum</taxon>
        <taxon>Colletotrichum orchidearum species complex</taxon>
    </lineage>
</organism>
<keyword evidence="4" id="KW-1185">Reference proteome</keyword>
<dbReference type="AlphaFoldDB" id="A0A8H6KF35"/>
<dbReference type="PANTHER" id="PTHR31642:SF310">
    <property type="entry name" value="FATTY ALCOHOL:CAFFEOYL-COA ACYLTRANSFERASE"/>
    <property type="match status" value="1"/>
</dbReference>
<evidence type="ECO:0000313" key="4">
    <source>
        <dbReference type="Proteomes" id="UP000639643"/>
    </source>
</evidence>
<dbReference type="GO" id="GO:0016747">
    <property type="term" value="F:acyltransferase activity, transferring groups other than amino-acyl groups"/>
    <property type="evidence" value="ECO:0007669"/>
    <property type="project" value="TreeGrafter"/>
</dbReference>
<dbReference type="InterPro" id="IPR054710">
    <property type="entry name" value="Tri101-like_N"/>
</dbReference>
<evidence type="ECO:0000256" key="1">
    <source>
        <dbReference type="ARBA" id="ARBA00022679"/>
    </source>
</evidence>
<keyword evidence="1" id="KW-0808">Transferase</keyword>
<dbReference type="PANTHER" id="PTHR31642">
    <property type="entry name" value="TRICHOTHECENE 3-O-ACETYLTRANSFERASE"/>
    <property type="match status" value="1"/>
</dbReference>
<dbReference type="OrthoDB" id="1862401at2759"/>